<dbReference type="NCBIfam" id="TIGR02970">
    <property type="entry name" value="succ_dehyd_cytB"/>
    <property type="match status" value="1"/>
</dbReference>
<dbReference type="GO" id="GO:0006099">
    <property type="term" value="P:tricarboxylic acid cycle"/>
    <property type="evidence" value="ECO:0007669"/>
    <property type="project" value="InterPro"/>
</dbReference>
<dbReference type="PANTHER" id="PTHR10978:SF5">
    <property type="entry name" value="SUCCINATE DEHYDROGENASE CYTOCHROME B560 SUBUNIT, MITOCHONDRIAL"/>
    <property type="match status" value="1"/>
</dbReference>
<dbReference type="SUPFAM" id="SSF81343">
    <property type="entry name" value="Fumarate reductase respiratory complex transmembrane subunits"/>
    <property type="match status" value="1"/>
</dbReference>
<evidence type="ECO:0000256" key="3">
    <source>
        <dbReference type="ARBA" id="ARBA00007244"/>
    </source>
</evidence>
<dbReference type="PIRSF" id="PIRSF000178">
    <property type="entry name" value="SDH_cyt_b560"/>
    <property type="match status" value="1"/>
</dbReference>
<dbReference type="InterPro" id="IPR000701">
    <property type="entry name" value="SuccDH_FuR_B_TM-su"/>
</dbReference>
<accession>A0A2T7ULJ5</accession>
<dbReference type="EMBL" id="QDDR01000014">
    <property type="protein sequence ID" value="PVE45555.1"/>
    <property type="molecule type" value="Genomic_DNA"/>
</dbReference>
<comment type="subcellular location">
    <subcellularLocation>
        <location evidence="2">Membrane</location>
        <topology evidence="2">Multi-pass membrane protein</topology>
    </subcellularLocation>
</comment>
<dbReference type="RefSeq" id="WP_107754478.1">
    <property type="nucleotide sequence ID" value="NZ_QBKF01000013.1"/>
</dbReference>
<evidence type="ECO:0000256" key="8">
    <source>
        <dbReference type="ARBA" id="ARBA00022989"/>
    </source>
</evidence>
<sequence>MADVNRGNRPLSPHLQVYRLPLVAKISIMTRITGVALGAPALLIVWWFVAGAYSPEYFAVADGLLSSLLGKIVLIAGLWALWFHFANGIRHFVFDLGRGFDLPTVAKTNWLVIGASVLLTVLTLLLV</sequence>
<dbReference type="PANTHER" id="PTHR10978">
    <property type="entry name" value="SUCCINATE DEHYDROGENASE CYTOCHROME B560 SUBUNIT"/>
    <property type="match status" value="1"/>
</dbReference>
<dbReference type="GO" id="GO:0046872">
    <property type="term" value="F:metal ion binding"/>
    <property type="evidence" value="ECO:0007669"/>
    <property type="project" value="UniProtKB-KW"/>
</dbReference>
<protein>
    <recommendedName>
        <fullName evidence="4">Succinate dehydrogenase cytochrome b556 subunit</fullName>
    </recommendedName>
</protein>
<comment type="cofactor">
    <cofactor evidence="12">
        <name>heme</name>
        <dbReference type="ChEBI" id="CHEBI:30413"/>
    </cofactor>
    <text evidence="12">The heme is bound between the two transmembrane subunits.</text>
</comment>
<feature type="transmembrane region" description="Helical" evidence="13">
    <location>
        <begin position="28"/>
        <end position="48"/>
    </location>
</feature>
<evidence type="ECO:0000256" key="4">
    <source>
        <dbReference type="ARBA" id="ARBA00020076"/>
    </source>
</evidence>
<keyword evidence="5 12" id="KW-0349">Heme</keyword>
<evidence type="ECO:0000313" key="15">
    <source>
        <dbReference type="Proteomes" id="UP000244810"/>
    </source>
</evidence>
<dbReference type="GO" id="GO:0016020">
    <property type="term" value="C:membrane"/>
    <property type="evidence" value="ECO:0007669"/>
    <property type="project" value="UniProtKB-SubCell"/>
</dbReference>
<keyword evidence="8 13" id="KW-1133">Transmembrane helix</keyword>
<evidence type="ECO:0000256" key="6">
    <source>
        <dbReference type="ARBA" id="ARBA00022692"/>
    </source>
</evidence>
<dbReference type="Proteomes" id="UP000244810">
    <property type="component" value="Unassembled WGS sequence"/>
</dbReference>
<keyword evidence="10 13" id="KW-0472">Membrane</keyword>
<dbReference type="InterPro" id="IPR014314">
    <property type="entry name" value="Succ_DH_cytb556"/>
</dbReference>
<evidence type="ECO:0000256" key="11">
    <source>
        <dbReference type="ARBA" id="ARBA00025912"/>
    </source>
</evidence>
<evidence type="ECO:0000256" key="7">
    <source>
        <dbReference type="ARBA" id="ARBA00022723"/>
    </source>
</evidence>
<dbReference type="GO" id="GO:0009055">
    <property type="term" value="F:electron transfer activity"/>
    <property type="evidence" value="ECO:0007669"/>
    <property type="project" value="InterPro"/>
</dbReference>
<feature type="binding site" description="axial binding residue" evidence="12">
    <location>
        <position position="84"/>
    </location>
    <ligand>
        <name>heme</name>
        <dbReference type="ChEBI" id="CHEBI:30413"/>
        <note>ligand shared with second transmembrane subunit</note>
    </ligand>
    <ligandPart>
        <name>Fe</name>
        <dbReference type="ChEBI" id="CHEBI:18248"/>
    </ligandPart>
</feature>
<dbReference type="Gene3D" id="1.20.1300.10">
    <property type="entry name" value="Fumarate reductase/succinate dehydrogenase, transmembrane subunit"/>
    <property type="match status" value="1"/>
</dbReference>
<keyword evidence="7 12" id="KW-0479">Metal-binding</keyword>
<keyword evidence="6 13" id="KW-0812">Transmembrane</keyword>
<evidence type="ECO:0000256" key="9">
    <source>
        <dbReference type="ARBA" id="ARBA00023004"/>
    </source>
</evidence>
<dbReference type="InterPro" id="IPR018495">
    <property type="entry name" value="Succ_DH_cyt_bsu_CS"/>
</dbReference>
<feature type="transmembrane region" description="Helical" evidence="13">
    <location>
        <begin position="108"/>
        <end position="126"/>
    </location>
</feature>
<dbReference type="OrthoDB" id="9799441at2"/>
<dbReference type="AlphaFoldDB" id="A0A2T7ULJ5"/>
<evidence type="ECO:0000256" key="2">
    <source>
        <dbReference type="ARBA" id="ARBA00004141"/>
    </source>
</evidence>
<dbReference type="InterPro" id="IPR034804">
    <property type="entry name" value="SQR/QFR_C/D"/>
</dbReference>
<comment type="similarity">
    <text evidence="3">Belongs to the cytochrome b560 family.</text>
</comment>
<proteinExistence type="inferred from homology"/>
<comment type="caution">
    <text evidence="14">The sequence shown here is derived from an EMBL/GenBank/DDBJ whole genome shotgun (WGS) entry which is preliminary data.</text>
</comment>
<evidence type="ECO:0000256" key="5">
    <source>
        <dbReference type="ARBA" id="ARBA00022617"/>
    </source>
</evidence>
<keyword evidence="15" id="KW-1185">Reference proteome</keyword>
<keyword evidence="9 12" id="KW-0408">Iron</keyword>
<name>A0A2T7ULJ5_9RHOB</name>
<dbReference type="PROSITE" id="PS01001">
    <property type="entry name" value="SDH_CYT_2"/>
    <property type="match status" value="1"/>
</dbReference>
<dbReference type="Pfam" id="PF01127">
    <property type="entry name" value="Sdh_cyt"/>
    <property type="match status" value="1"/>
</dbReference>
<evidence type="ECO:0000256" key="10">
    <source>
        <dbReference type="ARBA" id="ARBA00023136"/>
    </source>
</evidence>
<feature type="transmembrane region" description="Helical" evidence="13">
    <location>
        <begin position="68"/>
        <end position="87"/>
    </location>
</feature>
<organism evidence="14 15">
    <name type="scientific">Pararhodobacter aggregans</name>
    <dbReference type="NCBI Taxonomy" id="404875"/>
    <lineage>
        <taxon>Bacteria</taxon>
        <taxon>Pseudomonadati</taxon>
        <taxon>Pseudomonadota</taxon>
        <taxon>Alphaproteobacteria</taxon>
        <taxon>Rhodobacterales</taxon>
        <taxon>Paracoccaceae</taxon>
        <taxon>Pararhodobacter</taxon>
    </lineage>
</organism>
<reference evidence="14 15" key="1">
    <citation type="journal article" date="2011" name="Syst. Appl. Microbiol.">
        <title>Defluviimonas denitrificans gen. nov., sp. nov., and Pararhodobacter aggregans gen. nov., sp. nov., non-phototrophic Rhodobacteraceae from the biofilter of a marine aquaculture.</title>
        <authorList>
            <person name="Foesel B.U."/>
            <person name="Drake H.L."/>
            <person name="Schramm A."/>
        </authorList>
    </citation>
    <scope>NUCLEOTIDE SEQUENCE [LARGE SCALE GENOMIC DNA]</scope>
    <source>
        <strain evidence="14 15">D1-19</strain>
    </source>
</reference>
<evidence type="ECO:0000256" key="1">
    <source>
        <dbReference type="ARBA" id="ARBA00004050"/>
    </source>
</evidence>
<comment type="subunit">
    <text evidence="11">Part of an enzyme complex containing four subunits: a flavoprotein, an iron-sulfur protein, plus two membrane-anchoring proteins, SdhC and SdhD. The complex can form homotrimers.</text>
</comment>
<gene>
    <name evidence="14" type="primary">sdhC</name>
    <name evidence="14" type="ORF">DDE23_21275</name>
</gene>
<comment type="function">
    <text evidence="1">Membrane-anchoring subunit of succinate dehydrogenase (SDH).</text>
</comment>
<evidence type="ECO:0000256" key="12">
    <source>
        <dbReference type="PIRSR" id="PIRSR000178-1"/>
    </source>
</evidence>
<dbReference type="CDD" id="cd03499">
    <property type="entry name" value="SQR_TypeC_SdhC"/>
    <property type="match status" value="1"/>
</dbReference>
<evidence type="ECO:0000313" key="14">
    <source>
        <dbReference type="EMBL" id="PVE45555.1"/>
    </source>
</evidence>
<evidence type="ECO:0000256" key="13">
    <source>
        <dbReference type="SAM" id="Phobius"/>
    </source>
</evidence>